<keyword evidence="7 8" id="KW-0472">Membrane</keyword>
<evidence type="ECO:0000256" key="4">
    <source>
        <dbReference type="ARBA" id="ARBA00022475"/>
    </source>
</evidence>
<comment type="caution">
    <text evidence="9">The sequence shown here is derived from an EMBL/GenBank/DDBJ whole genome shotgun (WGS) entry which is preliminary data.</text>
</comment>
<dbReference type="SUPFAM" id="SSF81345">
    <property type="entry name" value="ABC transporter involved in vitamin B12 uptake, BtuC"/>
    <property type="match status" value="1"/>
</dbReference>
<dbReference type="Pfam" id="PF01032">
    <property type="entry name" value="FecCD"/>
    <property type="match status" value="1"/>
</dbReference>
<comment type="similarity">
    <text evidence="2">Belongs to the binding-protein-dependent transport system permease family. FecCD subfamily.</text>
</comment>
<evidence type="ECO:0000256" key="3">
    <source>
        <dbReference type="ARBA" id="ARBA00022448"/>
    </source>
</evidence>
<keyword evidence="3" id="KW-0813">Transport</keyword>
<dbReference type="Proteomes" id="UP000095759">
    <property type="component" value="Unassembled WGS sequence"/>
</dbReference>
<feature type="transmembrane region" description="Helical" evidence="8">
    <location>
        <begin position="135"/>
        <end position="153"/>
    </location>
</feature>
<keyword evidence="4" id="KW-1003">Cell membrane</keyword>
<accession>A0A1E5PFX5</accession>
<proteinExistence type="inferred from homology"/>
<dbReference type="EMBL" id="MEHJ01000001">
    <property type="protein sequence ID" value="OEJ28443.1"/>
    <property type="molecule type" value="Genomic_DNA"/>
</dbReference>
<keyword evidence="5 8" id="KW-0812">Transmembrane</keyword>
<comment type="subcellular location">
    <subcellularLocation>
        <location evidence="1">Cell membrane</location>
        <topology evidence="1">Multi-pass membrane protein</topology>
    </subcellularLocation>
</comment>
<reference evidence="9 10" key="1">
    <citation type="submission" date="2016-08" db="EMBL/GenBank/DDBJ databases">
        <title>Complete genome sequence of Streptomyces agglomeratus strain 6-3-2, a novel anti-MRSA actinomycete isolated from Wuli of Tebit, China.</title>
        <authorList>
            <person name="Chen X."/>
        </authorList>
    </citation>
    <scope>NUCLEOTIDE SEQUENCE [LARGE SCALE GENOMIC DNA]</scope>
    <source>
        <strain evidence="9 10">6-3-2</strain>
    </source>
</reference>
<feature type="transmembrane region" description="Helical" evidence="8">
    <location>
        <begin position="77"/>
        <end position="98"/>
    </location>
</feature>
<dbReference type="GO" id="GO:0033214">
    <property type="term" value="P:siderophore-iron import into cell"/>
    <property type="evidence" value="ECO:0007669"/>
    <property type="project" value="TreeGrafter"/>
</dbReference>
<evidence type="ECO:0000256" key="2">
    <source>
        <dbReference type="ARBA" id="ARBA00007935"/>
    </source>
</evidence>
<evidence type="ECO:0000256" key="5">
    <source>
        <dbReference type="ARBA" id="ARBA00022692"/>
    </source>
</evidence>
<feature type="transmembrane region" description="Helical" evidence="8">
    <location>
        <begin position="165"/>
        <end position="186"/>
    </location>
</feature>
<dbReference type="PANTHER" id="PTHR30472:SF25">
    <property type="entry name" value="ABC TRANSPORTER PERMEASE PROTEIN MJ0876-RELATED"/>
    <property type="match status" value="1"/>
</dbReference>
<dbReference type="OrthoDB" id="3389093at2"/>
<dbReference type="GO" id="GO:0022857">
    <property type="term" value="F:transmembrane transporter activity"/>
    <property type="evidence" value="ECO:0007669"/>
    <property type="project" value="InterPro"/>
</dbReference>
<gene>
    <name evidence="9" type="ORF">AS594_32105</name>
</gene>
<dbReference type="InterPro" id="IPR000522">
    <property type="entry name" value="ABC_transptr_permease_BtuC"/>
</dbReference>
<dbReference type="PANTHER" id="PTHR30472">
    <property type="entry name" value="FERRIC ENTEROBACTIN TRANSPORT SYSTEM PERMEASE PROTEIN"/>
    <property type="match status" value="1"/>
</dbReference>
<feature type="transmembrane region" description="Helical" evidence="8">
    <location>
        <begin position="212"/>
        <end position="233"/>
    </location>
</feature>
<dbReference type="AlphaFoldDB" id="A0A1E5PFX5"/>
<feature type="transmembrane region" description="Helical" evidence="8">
    <location>
        <begin position="21"/>
        <end position="44"/>
    </location>
</feature>
<dbReference type="GO" id="GO:0005886">
    <property type="term" value="C:plasma membrane"/>
    <property type="evidence" value="ECO:0007669"/>
    <property type="project" value="UniProtKB-SubCell"/>
</dbReference>
<name>A0A1E5PFX5_9ACTN</name>
<feature type="transmembrane region" description="Helical" evidence="8">
    <location>
        <begin position="253"/>
        <end position="278"/>
    </location>
</feature>
<keyword evidence="6 8" id="KW-1133">Transmembrane helix</keyword>
<organism evidence="9 10">
    <name type="scientific">Streptomyces agglomeratus</name>
    <dbReference type="NCBI Taxonomy" id="285458"/>
    <lineage>
        <taxon>Bacteria</taxon>
        <taxon>Bacillati</taxon>
        <taxon>Actinomycetota</taxon>
        <taxon>Actinomycetes</taxon>
        <taxon>Kitasatosporales</taxon>
        <taxon>Streptomycetaceae</taxon>
        <taxon>Streptomyces</taxon>
    </lineage>
</organism>
<dbReference type="STRING" id="285458.BGM19_04645"/>
<dbReference type="Gene3D" id="1.10.3470.10">
    <property type="entry name" value="ABC transporter involved in vitamin B12 uptake, BtuC"/>
    <property type="match status" value="1"/>
</dbReference>
<evidence type="ECO:0000313" key="9">
    <source>
        <dbReference type="EMBL" id="OEJ28443.1"/>
    </source>
</evidence>
<evidence type="ECO:0000256" key="1">
    <source>
        <dbReference type="ARBA" id="ARBA00004651"/>
    </source>
</evidence>
<sequence length="357" mass="35011">MRAPAVARAPRPTGAPEPARLGAAAKLGLLLGLLAVALCAQMTVGRSPGAAGVWEVLTGSGEPTARHIVVQLRMPRALVSLGAGASLGLAGLLLQSALRNPLAGPEVTGVTPGAVLGAVTATGLGLAGWESPTAVVVAACAGGFLGAGLLWLLAGREKGDPEQTAVYGVLVSAVLAGLTAVVLLVAPGELGSVVQWLIGSTEGRVWEHWSLLWPWALVWAAAACALAAPLTLLRCGDDQATAAGLAVGRARGAALVCAVALTAGAVSAVGALGFVGLLVPHLGLAVFGADLRVTLPGAALIGAVVVCGADAAAQSLSRLLVEGLDAGRLTVPVGALTTCVGAVLLLVVARRQGAGPG</sequence>
<feature type="transmembrane region" description="Helical" evidence="8">
    <location>
        <begin position="110"/>
        <end position="129"/>
    </location>
</feature>
<evidence type="ECO:0000256" key="8">
    <source>
        <dbReference type="SAM" id="Phobius"/>
    </source>
</evidence>
<feature type="transmembrane region" description="Helical" evidence="8">
    <location>
        <begin position="329"/>
        <end position="349"/>
    </location>
</feature>
<evidence type="ECO:0000313" key="10">
    <source>
        <dbReference type="Proteomes" id="UP000095759"/>
    </source>
</evidence>
<keyword evidence="10" id="KW-1185">Reference proteome</keyword>
<dbReference type="CDD" id="cd06550">
    <property type="entry name" value="TM_ABC_iron-siderophores_like"/>
    <property type="match status" value="1"/>
</dbReference>
<feature type="transmembrane region" description="Helical" evidence="8">
    <location>
        <begin position="298"/>
        <end position="317"/>
    </location>
</feature>
<protein>
    <submittedName>
        <fullName evidence="9">Iron ABC transporter</fullName>
    </submittedName>
</protein>
<evidence type="ECO:0000256" key="7">
    <source>
        <dbReference type="ARBA" id="ARBA00023136"/>
    </source>
</evidence>
<dbReference type="InterPro" id="IPR037294">
    <property type="entry name" value="ABC_BtuC-like"/>
</dbReference>
<evidence type="ECO:0000256" key="6">
    <source>
        <dbReference type="ARBA" id="ARBA00022989"/>
    </source>
</evidence>